<dbReference type="SMART" id="SM00283">
    <property type="entry name" value="MA"/>
    <property type="match status" value="1"/>
</dbReference>
<feature type="domain" description="HAMP" evidence="11">
    <location>
        <begin position="210"/>
        <end position="262"/>
    </location>
</feature>
<organism evidence="12 13">
    <name type="scientific">Syntrophotalea acetylenica</name>
    <name type="common">Pelobacter acetylenicus</name>
    <dbReference type="NCBI Taxonomy" id="29542"/>
    <lineage>
        <taxon>Bacteria</taxon>
        <taxon>Pseudomonadati</taxon>
        <taxon>Thermodesulfobacteriota</taxon>
        <taxon>Desulfuromonadia</taxon>
        <taxon>Desulfuromonadales</taxon>
        <taxon>Syntrophotaleaceae</taxon>
        <taxon>Syntrophotalea</taxon>
    </lineage>
</organism>
<dbReference type="InterPro" id="IPR004089">
    <property type="entry name" value="MCPsignal_dom"/>
</dbReference>
<feature type="transmembrane region" description="Helical" evidence="9">
    <location>
        <begin position="6"/>
        <end position="30"/>
    </location>
</feature>
<reference evidence="12 13" key="1">
    <citation type="journal article" date="2017" name="Genome Announc.">
        <title>Complete Genome Sequences of Two Acetylene-Fermenting Pelobacter acetylenicus Strains.</title>
        <authorList>
            <person name="Sutton J.M."/>
            <person name="Baesman S.M."/>
            <person name="Fierst J.L."/>
            <person name="Poret-Peterson A.T."/>
            <person name="Oremland R.S."/>
            <person name="Dunlap D.S."/>
            <person name="Akob D.M."/>
        </authorList>
    </citation>
    <scope>NUCLEOTIDE SEQUENCE [LARGE SCALE GENOMIC DNA]</scope>
    <source>
        <strain evidence="12 13">DSM 3247</strain>
    </source>
</reference>
<evidence type="ECO:0000256" key="2">
    <source>
        <dbReference type="ARBA" id="ARBA00022475"/>
    </source>
</evidence>
<dbReference type="GO" id="GO:0007165">
    <property type="term" value="P:signal transduction"/>
    <property type="evidence" value="ECO:0007669"/>
    <property type="project" value="UniProtKB-KW"/>
</dbReference>
<evidence type="ECO:0008006" key="14">
    <source>
        <dbReference type="Google" id="ProtNLM"/>
    </source>
</evidence>
<evidence type="ECO:0000256" key="3">
    <source>
        <dbReference type="ARBA" id="ARBA00022692"/>
    </source>
</evidence>
<comment type="similarity">
    <text evidence="7">Belongs to the methyl-accepting chemotaxis (MCP) protein family.</text>
</comment>
<evidence type="ECO:0000256" key="9">
    <source>
        <dbReference type="SAM" id="Phobius"/>
    </source>
</evidence>
<dbReference type="CDD" id="cd06225">
    <property type="entry name" value="HAMP"/>
    <property type="match status" value="1"/>
</dbReference>
<feature type="transmembrane region" description="Helical" evidence="9">
    <location>
        <begin position="186"/>
        <end position="208"/>
    </location>
</feature>
<dbReference type="SMART" id="SM01049">
    <property type="entry name" value="Cache_2"/>
    <property type="match status" value="1"/>
</dbReference>
<dbReference type="InterPro" id="IPR004010">
    <property type="entry name" value="Double_Cache_2"/>
</dbReference>
<dbReference type="EMBL" id="CP015518">
    <property type="protein sequence ID" value="APG23595.1"/>
    <property type="molecule type" value="Genomic_DNA"/>
</dbReference>
<keyword evidence="3 9" id="KW-0812">Transmembrane</keyword>
<evidence type="ECO:0000259" key="10">
    <source>
        <dbReference type="PROSITE" id="PS50111"/>
    </source>
</evidence>
<evidence type="ECO:0000256" key="1">
    <source>
        <dbReference type="ARBA" id="ARBA00004651"/>
    </source>
</evidence>
<dbReference type="KEGG" id="pace:A6070_08670"/>
<evidence type="ECO:0000313" key="13">
    <source>
        <dbReference type="Proteomes" id="UP000182264"/>
    </source>
</evidence>
<dbReference type="RefSeq" id="WP_072285408.1">
    <property type="nucleotide sequence ID" value="NZ_CP015455.1"/>
</dbReference>
<keyword evidence="6 8" id="KW-0807">Transducer</keyword>
<dbReference type="InterPro" id="IPR003660">
    <property type="entry name" value="HAMP_dom"/>
</dbReference>
<evidence type="ECO:0000256" key="5">
    <source>
        <dbReference type="ARBA" id="ARBA00023136"/>
    </source>
</evidence>
<dbReference type="Pfam" id="PF00672">
    <property type="entry name" value="HAMP"/>
    <property type="match status" value="1"/>
</dbReference>
<keyword evidence="13" id="KW-1185">Reference proteome</keyword>
<dbReference type="Pfam" id="PF08269">
    <property type="entry name" value="dCache_2"/>
    <property type="match status" value="1"/>
</dbReference>
<proteinExistence type="inferred from homology"/>
<name>A0A1L3GCM4_SYNAC</name>
<evidence type="ECO:0000256" key="8">
    <source>
        <dbReference type="PROSITE-ProRule" id="PRU00284"/>
    </source>
</evidence>
<keyword evidence="2" id="KW-1003">Cell membrane</keyword>
<accession>A0A1L3GCM4</accession>
<gene>
    <name evidence="12" type="ORF">A7E75_00065</name>
</gene>
<comment type="subcellular location">
    <subcellularLocation>
        <location evidence="1">Cell membrane</location>
        <topology evidence="1">Multi-pass membrane protein</topology>
    </subcellularLocation>
</comment>
<dbReference type="OrthoDB" id="9791237at2"/>
<dbReference type="AlphaFoldDB" id="A0A1L3GCM4"/>
<sequence>MKDLKISAKIFLLSGSIVLVFTLVASWLYIQFRDNIMEARRNEIRHVVESAWGQVEHFARVAQTGQMPVEQAQTQAKAVIQNLRFAGDNYFWINDMQPAMVLHPLDPELNGTSLATREDSNGMRMFVKMTELCRENGEGFVEYAWHKDGFSKPVGKISFVKKVEGWDWVIGAGLYLDDIEAVLARLFYTTFGILLLVIACSMGLVFFVTRSISRPLNESTEIMEKIGKGDFSLRLDLDRKDEIGRMAKALNECFDNVREMFLNIRTMGVQIAVNTLKVSSQVEMSSHNSREQGILAQDIFASSQETNAAHGEISANTQKICASTSNNLDTAQTSFQELMATNASINSMTEKIAGYTVTINKMDSESQEIKKIVSLIKSIATQTSLLSLNAAIEAARAGVAGKGFAIVADEVKALAEQVNGASEDIAGKINNMLSHIETCISETEDISNVAKATQAAVSKSCNGFKTMISDLEKSDDQLQSITASVEELSAANNEVHGKVTHINQISREVSDTMEEAKTSTENLYQITENLQRMNARFKTGRGYGEYIVGELRNARNKVRKNLEKMLERGIDIFDRDYQPVPGTDPAKYRTAYTDAFGKDLQPIYDKLVNDLKGGVFAVCVDVNGYAGTHNSFCSQPVTGDPEIDAIHSRDQRIFDDPSSLTAARNTDPVLLHTYQRDDGEILSEFAMPIFIKGKHWGALRLGCDPEVAMDMSYIS</sequence>
<evidence type="ECO:0000313" key="12">
    <source>
        <dbReference type="EMBL" id="APG23595.1"/>
    </source>
</evidence>
<dbReference type="SUPFAM" id="SSF58104">
    <property type="entry name" value="Methyl-accepting chemotaxis protein (MCP) signaling domain"/>
    <property type="match status" value="1"/>
</dbReference>
<evidence type="ECO:0000256" key="7">
    <source>
        <dbReference type="ARBA" id="ARBA00029447"/>
    </source>
</evidence>
<dbReference type="SMART" id="SM00304">
    <property type="entry name" value="HAMP"/>
    <property type="match status" value="1"/>
</dbReference>
<dbReference type="Gene3D" id="6.10.340.10">
    <property type="match status" value="1"/>
</dbReference>
<keyword evidence="4 9" id="KW-1133">Transmembrane helix</keyword>
<dbReference type="PROSITE" id="PS50111">
    <property type="entry name" value="CHEMOTAXIS_TRANSDUC_2"/>
    <property type="match status" value="1"/>
</dbReference>
<evidence type="ECO:0000256" key="6">
    <source>
        <dbReference type="ARBA" id="ARBA00023224"/>
    </source>
</evidence>
<dbReference type="Gene3D" id="1.10.287.950">
    <property type="entry name" value="Methyl-accepting chemotaxis protein"/>
    <property type="match status" value="1"/>
</dbReference>
<dbReference type="Gene3D" id="3.30.450.20">
    <property type="entry name" value="PAS domain"/>
    <property type="match status" value="1"/>
</dbReference>
<feature type="domain" description="Methyl-accepting transducer" evidence="10">
    <location>
        <begin position="267"/>
        <end position="503"/>
    </location>
</feature>
<dbReference type="Pfam" id="PF00015">
    <property type="entry name" value="MCPsignal"/>
    <property type="match status" value="1"/>
</dbReference>
<dbReference type="PROSITE" id="PS50885">
    <property type="entry name" value="HAMP"/>
    <property type="match status" value="1"/>
</dbReference>
<dbReference type="GO" id="GO:0005886">
    <property type="term" value="C:plasma membrane"/>
    <property type="evidence" value="ECO:0007669"/>
    <property type="project" value="UniProtKB-SubCell"/>
</dbReference>
<protein>
    <recommendedName>
        <fullName evidence="14">Methyl-accepting chemotaxis sensory transducer with Cache sensor</fullName>
    </recommendedName>
</protein>
<dbReference type="InterPro" id="IPR033480">
    <property type="entry name" value="sCache_2"/>
</dbReference>
<evidence type="ECO:0000259" key="11">
    <source>
        <dbReference type="PROSITE" id="PS50885"/>
    </source>
</evidence>
<dbReference type="Proteomes" id="UP000182264">
    <property type="component" value="Chromosome"/>
</dbReference>
<keyword evidence="5 9" id="KW-0472">Membrane</keyword>
<dbReference type="PANTHER" id="PTHR32089">
    <property type="entry name" value="METHYL-ACCEPTING CHEMOTAXIS PROTEIN MCPB"/>
    <property type="match status" value="1"/>
</dbReference>
<dbReference type="STRING" id="29542.A6070_08670"/>
<evidence type="ECO:0000256" key="4">
    <source>
        <dbReference type="ARBA" id="ARBA00022989"/>
    </source>
</evidence>
<dbReference type="PANTHER" id="PTHR32089:SF112">
    <property type="entry name" value="LYSOZYME-LIKE PROTEIN-RELATED"/>
    <property type="match status" value="1"/>
</dbReference>